<evidence type="ECO:0000313" key="1">
    <source>
        <dbReference type="EMBL" id="SAY58797.1"/>
    </source>
</evidence>
<dbReference type="InterPro" id="IPR038026">
    <property type="entry name" value="MtlR-like_sf"/>
</dbReference>
<evidence type="ECO:0008006" key="3">
    <source>
        <dbReference type="Google" id="ProtNLM"/>
    </source>
</evidence>
<reference evidence="1 2" key="1">
    <citation type="submission" date="2016-04" db="EMBL/GenBank/DDBJ databases">
        <authorList>
            <person name="Regsiter A."/>
            <person name="William W."/>
        </authorList>
    </citation>
    <scope>NUCLEOTIDE SEQUENCE [LARGE SCALE GENOMIC DNA]</scope>
    <source>
        <strain evidence="1 2">92</strain>
    </source>
</reference>
<name>A0AAX2BC10_CITAM</name>
<dbReference type="AlphaFoldDB" id="A0AAX2BC10"/>
<evidence type="ECO:0000313" key="2">
    <source>
        <dbReference type="Proteomes" id="UP000245995"/>
    </source>
</evidence>
<sequence>MMKKTGQSLGEYMNMIETTDDELSVVIKGHYGLENLIEKILVISVPSSGALDFKRITFMLKVDLLISLGLLDSKFKPMLNFINSIRNKFAHNPYSLFDEKDALKIRTILMQQKVFNHLLRNSTLPKDVLDDSLCCAFALIEAILKNKYIKIHAAKLVNERVIKVLGAIEKPEQRARRKAFYKQVEDELKDIYPELYD</sequence>
<dbReference type="Gene3D" id="1.20.120.330">
    <property type="entry name" value="Nucleotidyltransferases domain 2"/>
    <property type="match status" value="1"/>
</dbReference>
<accession>A0AAX2BC10</accession>
<organism evidence="1 2">
    <name type="scientific">Citrobacter amalonaticus</name>
    <dbReference type="NCBI Taxonomy" id="35703"/>
    <lineage>
        <taxon>Bacteria</taxon>
        <taxon>Pseudomonadati</taxon>
        <taxon>Pseudomonadota</taxon>
        <taxon>Gammaproteobacteria</taxon>
        <taxon>Enterobacterales</taxon>
        <taxon>Enterobacteriaceae</taxon>
        <taxon>Citrobacter</taxon>
    </lineage>
</organism>
<dbReference type="EMBL" id="LT556085">
    <property type="protein sequence ID" value="SAY58797.1"/>
    <property type="molecule type" value="Genomic_DNA"/>
</dbReference>
<dbReference type="SUPFAM" id="SSF158668">
    <property type="entry name" value="MtlR-like"/>
    <property type="match status" value="1"/>
</dbReference>
<dbReference type="Proteomes" id="UP000245995">
    <property type="component" value="Chromosome CITRO92"/>
</dbReference>
<protein>
    <recommendedName>
        <fullName evidence="3">Transcriptional regulator</fullName>
    </recommendedName>
</protein>
<proteinExistence type="predicted"/>
<gene>
    <name evidence="1" type="ORF">CITRO92_0020</name>
</gene>